<comment type="similarity">
    <text evidence="3">Belongs to the TO family.</text>
</comment>
<dbReference type="RefSeq" id="XP_014247226.1">
    <property type="nucleotide sequence ID" value="XM_014391740.1"/>
</dbReference>
<evidence type="ECO:0000313" key="5">
    <source>
        <dbReference type="EnsemblMetazoa" id="XP_014247226.1"/>
    </source>
</evidence>
<evidence type="ECO:0000256" key="3">
    <source>
        <dbReference type="ARBA" id="ARBA00060902"/>
    </source>
</evidence>
<dbReference type="FunFam" id="3.15.10.30:FF:000001">
    <property type="entry name" value="Takeout-like protein 1"/>
    <property type="match status" value="1"/>
</dbReference>
<evidence type="ECO:0000256" key="4">
    <source>
        <dbReference type="SAM" id="SignalP"/>
    </source>
</evidence>
<dbReference type="Gene3D" id="3.15.10.30">
    <property type="entry name" value="Haemolymph juvenile hormone binding protein"/>
    <property type="match status" value="1"/>
</dbReference>
<organism evidence="5 6">
    <name type="scientific">Cimex lectularius</name>
    <name type="common">Bed bug</name>
    <name type="synonym">Acanthia lectularia</name>
    <dbReference type="NCBI Taxonomy" id="79782"/>
    <lineage>
        <taxon>Eukaryota</taxon>
        <taxon>Metazoa</taxon>
        <taxon>Ecdysozoa</taxon>
        <taxon>Arthropoda</taxon>
        <taxon>Hexapoda</taxon>
        <taxon>Insecta</taxon>
        <taxon>Pterygota</taxon>
        <taxon>Neoptera</taxon>
        <taxon>Paraneoptera</taxon>
        <taxon>Hemiptera</taxon>
        <taxon>Heteroptera</taxon>
        <taxon>Panheteroptera</taxon>
        <taxon>Cimicomorpha</taxon>
        <taxon>Cimicidae</taxon>
        <taxon>Cimex</taxon>
    </lineage>
</organism>
<dbReference type="OMA" id="AKADWDN"/>
<sequence length="248" mass="27774">MLLHLLLCLTFPLTFAGKLPAGTVFCKRKDPNLNSCLQDAIQKSLSQYLSGVAELGLESIDPLTINHLVIDKKKDNGNPVDIDLSWSDFTITGIKSAVITSAKADWDNGFVSFEAEMTDPVEIKGNYAIDGIILIIPIHGQGAFVCKLEKFKAHIKVHGTEMEKEGKKYLQVDRLVFTFDIGLLTLNYENLFNGDKVLGDTMNKFLNENWKDILDEMKVSIETNFSQHFQTIAEKVFHEVPIDEIALP</sequence>
<keyword evidence="6" id="KW-1185">Reference proteome</keyword>
<dbReference type="EnsemblMetazoa" id="XM_014391740.1">
    <property type="protein sequence ID" value="XP_014247226.1"/>
    <property type="gene ID" value="LOC106665365"/>
</dbReference>
<feature type="signal peptide" evidence="4">
    <location>
        <begin position="1"/>
        <end position="16"/>
    </location>
</feature>
<dbReference type="AlphaFoldDB" id="A0A8I6RIZ7"/>
<dbReference type="KEGG" id="clec:106665365"/>
<dbReference type="Proteomes" id="UP000494040">
    <property type="component" value="Unassembled WGS sequence"/>
</dbReference>
<feature type="chain" id="PRO_5035149970" description="Takeout" evidence="4">
    <location>
        <begin position="17"/>
        <end position="248"/>
    </location>
</feature>
<dbReference type="InterPro" id="IPR010562">
    <property type="entry name" value="Haemolymph_juvenile_hormone-bd"/>
</dbReference>
<keyword evidence="2" id="KW-0090">Biological rhythms</keyword>
<keyword evidence="1 4" id="KW-0732">Signal</keyword>
<accession>A0A8I6RIZ7</accession>
<evidence type="ECO:0008006" key="7">
    <source>
        <dbReference type="Google" id="ProtNLM"/>
    </source>
</evidence>
<dbReference type="SMART" id="SM00700">
    <property type="entry name" value="JHBP"/>
    <property type="match status" value="1"/>
</dbReference>
<evidence type="ECO:0000256" key="2">
    <source>
        <dbReference type="ARBA" id="ARBA00023108"/>
    </source>
</evidence>
<dbReference type="GeneID" id="106665365"/>
<dbReference type="GO" id="GO:0005615">
    <property type="term" value="C:extracellular space"/>
    <property type="evidence" value="ECO:0007669"/>
    <property type="project" value="TreeGrafter"/>
</dbReference>
<dbReference type="PANTHER" id="PTHR11008">
    <property type="entry name" value="PROTEIN TAKEOUT-LIKE PROTEIN"/>
    <property type="match status" value="1"/>
</dbReference>
<evidence type="ECO:0000256" key="1">
    <source>
        <dbReference type="ARBA" id="ARBA00022729"/>
    </source>
</evidence>
<dbReference type="Pfam" id="PF06585">
    <property type="entry name" value="JHBP"/>
    <property type="match status" value="1"/>
</dbReference>
<name>A0A8I6RIZ7_CIMLE</name>
<dbReference type="OrthoDB" id="8186595at2759"/>
<dbReference type="PANTHER" id="PTHR11008:SF32">
    <property type="entry name" value="CIRCADIAN CLOCK-CONTROLLED PROTEIN DAYWAKE-RELATED"/>
    <property type="match status" value="1"/>
</dbReference>
<dbReference type="InterPro" id="IPR038606">
    <property type="entry name" value="To_sf"/>
</dbReference>
<dbReference type="GO" id="GO:0007623">
    <property type="term" value="P:circadian rhythm"/>
    <property type="evidence" value="ECO:0007669"/>
    <property type="project" value="UniProtKB-ARBA"/>
</dbReference>
<protein>
    <recommendedName>
        <fullName evidence="7">Takeout</fullName>
    </recommendedName>
</protein>
<reference evidence="5" key="1">
    <citation type="submission" date="2022-01" db="UniProtKB">
        <authorList>
            <consortium name="EnsemblMetazoa"/>
        </authorList>
    </citation>
    <scope>IDENTIFICATION</scope>
</reference>
<evidence type="ECO:0000313" key="6">
    <source>
        <dbReference type="Proteomes" id="UP000494040"/>
    </source>
</evidence>
<proteinExistence type="inferred from homology"/>